<dbReference type="InterPro" id="IPR025883">
    <property type="entry name" value="Cadherin-like_domain"/>
</dbReference>
<evidence type="ECO:0000256" key="5">
    <source>
        <dbReference type="SAM" id="SignalP"/>
    </source>
</evidence>
<dbReference type="OrthoDB" id="5334309at2759"/>
<feature type="domain" description="Cadherin-like beta-sandwich-like" evidence="7">
    <location>
        <begin position="1249"/>
        <end position="1345"/>
    </location>
</feature>
<dbReference type="PANTHER" id="PTHR38537">
    <property type="entry name" value="JITTERBUG, ISOFORM N"/>
    <property type="match status" value="1"/>
</dbReference>
<feature type="repeat" description="Filamin" evidence="2">
    <location>
        <begin position="1876"/>
        <end position="1917"/>
    </location>
</feature>
<accession>A0A5B8MU34</accession>
<dbReference type="STRING" id="1764295.A0A5B8MU34"/>
<dbReference type="InterPro" id="IPR002859">
    <property type="entry name" value="PKD/REJ-like"/>
</dbReference>
<sequence length="6432" mass="683467">MAPSRGETKRRGLALAWVLSLLVLLPHAGILGTYAATLENPSEVYEAAYKAKNRKDRVKTDRLPTRADSSHFSGSTTFEGGRSDQVLSYDFSFIPFFGPAKGRTPVEVQVKGVFPTGIHTAFCHFGSKTTPVKIAQAKRHSSKVQTIKFTCHSPPGRAGRSVPVSVSVNELSFHEDTRGSQRFYYYSEPEVLEISPAVSDLQGGTLVTVYTSHDIFSEAFGEKSDDFYERNAVGRAALSNIKCSFDGNAAVGLRMRRCYERSCFVCISPASQDVGKVEVGVTPNGVNRLWDKGHFTYEDLNYEPYTVITGPALGHLYQGEHMYGIEDPGVFYELEYPGSRYVPGVFYDENMYEFYETSLGRHEAQFCLSKITTNLGPVSGGTVVSLGGRGSITQGKEEFYCVFGSSDFVQATSVSYSFSEDMYVLQCAAPADAVGAVEVRVSLNGIEATSSGLTYTYHEALDVASITPATVPSAGGTSVEIGLTNHISGISSRSCVCRFQVSLSQKIDTQGSFDDSTQKVTCAAPGVATDLEDTAVEVSVSFNGVDFGLSRIMMTTGKTTAGYEETTTEKLGFYGLVEGLVDTLVPIPAVELVQPVTPSLSLSSTAPYGEDMCVHFTMNSLAILSGLELFRVTELPDLSEEVATTSFQPSFEMDVHEYTAVVDYEVHSLNCRGVGADTYSNIFVDSVIVPNLGVSDAIPLVVGQNEIQIEVHSSNGLYSNVYKVQVQRLAQRTAMDLDAITVTDIDGTAYALSPSFSSGALSYSIADTVPYHSPYLTVALAHEDRYGIVKASVAADKSDEVTLGDAVSLHSRNMNLGVGSNTITLISLAQDRTVSQTYAIAVSRAAASVDTTFKTLEIKTGRGTTEALSPAFSPSATTYSASVRYTDTFTIHLALNNDRASYEGPDGMVHEATGQYTASLPVGLSVLAFKVTGQDGVSTSTYVINLTRLPASTDARLGSIDTKACSSTTQGLVEPSFDKDVDTYTSKVFFECTASGESDAMGPQYISLNATCHDVLCSGIRMYEPKGDRWITATAGEFTTLELNGNPLTDVTNAILIEVTAEDAITSVSTKKTYTVNAIRQKKDNNANLLSLIVNNAATSGFPTSGVLHRNTGDDVLPAFDKTHHEYWMEVENEVSSVTITAQVESAFAILKVGVLSPASLSTVANNTESQALSLPSGTTTTLKVEVLSQRYQPNESVEGYDASTTTAGTDGTGSRIITHIHVFRRTKSTDASLSALAMDVDGPSTGVTTAFNPAFATGTTTGYAMTVRYYIGKLKITGTCPDTASPVSYKIHSPRCTTTVGAATSTSGNVIEHTLSSGVNTINVVVTAEDGTTTKTYTVTVTREVPQSDSKLQSLAISCSPLPSLVPPAYQTTMNASIAGCWLSKTAKGGDPAQAGYDAAFSADHLTYYVRSQHGYMYHGAAVSPDIQAIAFTAKVSSRVDDIPVSTMTLGSTALADSVQSAQMALLETPASSFPTPSTTTFVLTVTAEDGSQTVYTIHVVRGAVEPDASHWVKYYELNDYSNKTADVVAGTVMPFNLEVNANKWNAEVGAALSTLSNEFAPISAMDFQPVVTLNGSTSVTASTFSLSKGGLCGTGYSCIDYFCAADVGGAKTTTRCGKNLPVTFTPQGVGSYVYKVEAYSQFVQLLGASAVSQVGFNVIHAAMSLKNTKRVWPPTEGYVTQPGAEMLLLQAYDIFDNIILDTRLTYEPSQMEALVCPPDFIPQNTTWDPRAKAEPGFEGYCRCGPATGCSVPGRGTFTRNSNGTYSLDILTLTSGINNLYMTADFDGLPLNGGLGSDYHATYPVALAVSTNPIGTRSTLVFNTTIKPEVGAKNVTTLPYFHVVAYDQYSNKITKGGDVATISLDFVPALTSGYNLTDEENGKYKVVVNTTVAASYKVTLNINGAQSVGSPFTFQVYSGKFTNTSVADYPVQTLAGTKTQFLVYPKDSFGNAIEFGSPHGSVANRLKLEVKNLATNIKTVNEQEFVLQSDGTYLVNFTAPTNALDNYQLAVSFLNETHPQQTLFVLPPVTSNILDIRGSYPNPDKSLYYVRDKQKAGQVVLGVVGVDDYGNRSPHFWGKWSASLDLVATGAGDVGPVVAQATSAIYDISAGGSVQVPFGLPVNVSGQYEVKFYYDGVVVDQSKILNSTTSVVPADIGQYSKLSKIPETTSLGQLVVVDIDAYDSYNNFISTGGEAGGMAIRIFKETDETDVVPHEVVDNLDGTYQAKFSPARSGVYIFEVRYLSDGRAFNQSFDVKFEFALPEHFEAVIPASLGAGVEATILIQPVEGVDLAAAAKSVIVAQLRASNGTVANLTMSSPDNDGRRTLKLVETKSGDYFLDVFLEGKHVGTSPYNLTIAPGPIATTNVKPMNQTTYYSDDTIEIHLDLYDQYDNFAQVDIANDISVKYYQLPEGLIVEADVAKTPVGYVASTKLTLSASYSVQIIVKGIKLCIGGEPACTPAVTILPGDVNALTSLLEGNGLGKTIVAGIQGSVRVVPLDTYSNLAQESKSQLMEYTLNVFASNSTQVGDPLKLAFSSLDSSHSTSYVLNTAGKYQMQVVQQDGAVVGGKMVEVEVLPSEVLVSNTVIDVGTPTVAVGSSGVIHVTLKDQFQNVMGTDLGKDLGVVLTNPSKVLSSALGDVTLSFAGGTYSAAFSTTVAGDYSVAIQVFGIGLTSDDTVSFVPEEPFPLTTIARLAGNGLGVAGEKNVIYINGKDKYGNARTLPGGNYTVDVSVPQGTSTKKLLDSEVSLSWKTEGATSFYQVEFVSEPKGIAYVEIKLDGAQVVGSPLSISVAPGSIDPVKSVLSGPGTTGGILNQETFFEIQSMDSFGNEIAVGGEKFEVTVKCTNQPCPSTSVQVKDLNDGRYDVRYALPSLGTFTLQVRLGMTDVGLLPLQSPLVVSSKNTAGNVNIMMSEVFGLSTVIEAGVQQTISVVALDAEGFQLTTGGEKFFASVYQTGLSLSTKVDFEATDYLNGTYVIQYERQLAGSYQLELKHKSPGNPPTFSFVGTKSLSYPIAVDCIPGTTSVENSYIVAPGIPAKAPAGAFQTVLVQSVDQFSNKQVHKDGVEDLWVITGSPVNTSLSLQVAYARKKSPTEGLYELSFKLPDIGLYNIDVGLRTLAGQIVSLSKAVVQGIPGGLAPSRVYILDTNKMDTVVSDSTTTTRVSFKPRDISGNIIPELSVAPSCAVNLEPAHTQQTSSCQYDPAQNIFNVDYSSAKSGLKSLSILLDGEHILGSPLGFAVDPGTPASAVATGIDFSGVQVNEKLSPTVTLADKFGNAIGSGDADISVEVVGGSSESFSGFVENFGNGTYRSRLQVQAAGAYNFLVISQGNASPLLNHTLQVDPLPTSAGRSYISPSSYFDGTKFRVSAGAVIESSVVAISEDGNQQQGDQDAFSVSISPDSAYLASVIDNTATSSASGKYSFRFTTKRVLAEGYLLDVTFGGKSIKGSPFPVQVAPGEPSAAQSNIYSGDYNYDESLGEFGSVAGVGRKFLLQLRDDYGNDLNQEAASSSGNKLAIQVDGAKNVSTSVVGLPDGRFEMFYSAQLAGNHLLQVQLSNQNVGGSSNVVVVAGANDFSKFNVYGPGITSDVVVGYTYHFNIEARDKFGNTRQDDGSTLGLLSVFMSSRNRDRETGSRMDKAFDLVQTKYEATASTSSSSEKWLAGSFRVMFKSTTSGQVHTTVSACPQPGMSCSHVESDLSNYDVQSKAVGASPYGGFGAKPQGMTTSVFSGVGLQGGVLASGSSSTEALPIVIEPLDKYGNVVELDESAAGLFAVTITPTTGMTASSVAALAGNQGFAFSLTASSVGNYFVDINYNGSVITSSGPLEVPVYSSYPPIDPAQCVDFGEIYETCVVGQTCTSSVQLYSEAKDPSCYTDQSTGKLMVLTSQRYDEIQSRPSACRGVFYPFSKTVDEDSYVTVLADSNKVNAIADDGKGTYTASMAFSISGLHTVETKVGPDLDSRWIQTVTIAIADGKTKVIKVFSSNTTDLNVASYPSVALSGQNVVLRIQPKDKFGNNQDYVSAIEDRIEVNYTSDTYLEYSSTLAKKRSTTSSIPFFYHEAVYVPRKPGVYSGQLYHGYSGVGGITPMSLPFSLAVLPGIPDSATSVVSGLGIYSTEVHQPGEVMVELRDQFSNKVGNSQSQKDLLPSAFSGLDVLSVAFAGSPASVTWQTLLEYDPVNEAFNSVYVASKTGVLNLKVHIMGKEVVLDSYVSTLATAGSISASSTTAEGPGVGQTGALSAGNKANFKVLAKDSYGNAIQSGGAVFKVVIQSVVLATDGINYVPDGKSTMSAVVIDNLDGSYSVDYTLQLASYYHVEVSRGSEGIAGSPFLVRVLPGPTHAASSVVYCEDGQTDCPLESLPVGKQGQFYIQAKDQFGGNKADFADQFFYSVVGGGLSKSSFATFRDILMPGQYMGSFFTNTAGPVELTVRLMGELVYSATIVVEPGQATVFNSEIVSPVFPSSTVHTSSQPVPQKVFVVTRDSFGNKLTTGGLKDDITLNFQLKNGDVIIPSTLVDEGDGTYSGSMTIKKAGQYIAKATLKGESLEKRDLLLKPASLVGANTLVYAQGGGSFIAGETCTILIQTLDEWYNVRYGGSDLDASVAVVELSLTSSENAVIYSGNAINKTFSENDGQYRITFVPELAGVVRLKLVLGSTEVVDQTTQRRWERQVLAGEPDAAKSVAYGTGIQKALSGVAASFNIKLSDKFDNLVIGPYLEKMSLEFGSVGSGPSLNAMSSTIVETFSKGIYRAAYTPPVHGEDYSIQVKLSLQTASGSAVEIQVSTVTVFKEAGEASFPNTVITKDNGEGLDSFSTSTTSAGAPFVVSFQLADALGVYVLPKEGEEPAQDWLQITAVPPVKSTSLKEVSPGFYQAEILSDEVGDYKLSFVAGGVALGESDGVAQPEYYLTVLPGWPSSAPQSKHSFYDTALTAGVPFSFVISAYDVFGNPQGNQSALYGSEGFGAALYPRDESMSTDASCKATDNFDGSYSVSCLSTVSGSYSMVIYLDLPGNERVLIGGTNNLTVAINPGQFSPSNSLVVPESTVVKAGEQYSVIIQGRDTYSNLQIAGGLSFDISLKTSSSQPASMYDQKLVDRGDGKYHLTFSLYQKGNYSLVMSEQVTGLNVGAALALQVVTSSVDLDSSVLSGSGLSGAIAGQATTMSFLLKDKFGNIADAEVESKLVTFLFDASAAAVSAPSFTNVSHAGEHVQLSYMVQYPGEYRLLLSHDGTPYTSAQSLDKVKISPQMSPEVVSAVFESTYRKLNMNFDVATDRGFSPVDGQEGSDCGKYLKAEMTSLLGTRPSCIWKDDKQIIITLGYGATLSPGNTLELKDSVIMNAAKNSLHVSGYTAVQVSSEPSPAPSLSVVSSPTVGVCDSIVLDVSASSDQSGRPLTFTYTCESLHQEAFKVVEALSAFADTAQTRISLSNDLFVPGLEYKFGVEAKNFLGISSSASVTVSKQAIPVPNIYVNGGSSKKISVSQSLTVEAYASFPDGSCLSGKSGDSFDGMQESMVFAWSQTGGPTISLANVVSASERQAHTVSLSTRYLYIPSNMLSVGTYTFSISGNVKGSTQFSSTAEVAIEVEASAITVNFAGSSRSVTTGQDLTLRVDAADPDSYPSDFEFSWTCHKTAAGTTQEACPFKKTPIEFYRSSSFLPFSPTVGEFLPEGEYTFKVSVVKEPAQANRVAEKSVVITVVDTTAVAPKLSITGPAAAGKFSPSNQLTLEAIVDPPSYISTLDWTSLSGSLDLDKVALTDTSGEAMLVIDSDKLLGGQDYTFKASVQVGDLAWSASFDVNVNAAPSSGILTVSPATGKEAETMFKVSALNWVDDVVDQPFSYLFYSKDATDPSADWKLLALEQQFGSLNFILPAGTYSVKAAISDVHGAVTEIVSAGQIVVDGTEFASSASSSRRRLLQSSNVTDASNFVTNVRGYIDLGELTIAQQSIDIYKQRYVTATNDRVSQTCFGISGMSVPHGEIMAILETIRSSKPFSEPLFQHQMCSYAELSRDIPAVSSQNAITLYTAVARLQNAALGSSGVTLTDPSLSCMAEAVSNLALVLDAQCESQPPQLRAEVFRLLDLMHQILGSQLAANTPPSVLQTTSFTASLQKYSRPAGTQTYATALGDYSSLGGSYANVTTEFAAAAMQHSMVLTQVHVPSLVDNIKDRNRLVSDLYLLHYESGMQSIADVSTIGVRASKTANLQLQLQEMYPTVRLWNGNSWVEGSVEGSPNGLFQGAWVAGAKPTDSSVLNANSLDVSSKHSVELGSLYSSTYTLHYKMLAFGAYMVDTPKPPPPPPPPPPPSPPPPSPPPPPPPVLKEDDEVVLGLSLEIVIGVSAGIFVVIATTVFCCCCKKKKRRQRILHSAADDDTDIEDEDVPEVERGASGAGSPYGQLQVLSRDEDESQYTSSHFNPFASNQVRLPFAHSSGENKTLRDMLLSNRS</sequence>
<keyword evidence="5" id="KW-0732">Signal</keyword>
<dbReference type="InterPro" id="IPR017868">
    <property type="entry name" value="Filamin/ABP280_repeat-like"/>
</dbReference>
<name>A0A5B8MU34_9CHLO</name>
<dbReference type="InterPro" id="IPR044801">
    <property type="entry name" value="Filamin"/>
</dbReference>
<dbReference type="EMBL" id="CP031042">
    <property type="protein sequence ID" value="QDZ23175.1"/>
    <property type="molecule type" value="Genomic_DNA"/>
</dbReference>
<keyword evidence="4" id="KW-1133">Transmembrane helix</keyword>
<feature type="repeat" description="Filamin" evidence="2">
    <location>
        <begin position="3203"/>
        <end position="3241"/>
    </location>
</feature>
<evidence type="ECO:0000256" key="4">
    <source>
        <dbReference type="SAM" id="Phobius"/>
    </source>
</evidence>
<feature type="repeat" description="Filamin" evidence="2">
    <location>
        <begin position="3459"/>
        <end position="3569"/>
    </location>
</feature>
<dbReference type="GO" id="GO:0051015">
    <property type="term" value="F:actin filament binding"/>
    <property type="evidence" value="ECO:0007669"/>
    <property type="project" value="InterPro"/>
</dbReference>
<evidence type="ECO:0000259" key="7">
    <source>
        <dbReference type="Pfam" id="PF12733"/>
    </source>
</evidence>
<feature type="domain" description="Cadherin-like beta-sandwich-like" evidence="7">
    <location>
        <begin position="739"/>
        <end position="844"/>
    </location>
</feature>
<feature type="region of interest" description="Disordered" evidence="3">
    <location>
        <begin position="6281"/>
        <end position="6309"/>
    </location>
</feature>
<reference evidence="8 9" key="1">
    <citation type="submission" date="2018-07" db="EMBL/GenBank/DDBJ databases">
        <title>The complete nuclear genome of the prasinophyte Chloropicon primus (CCMP1205).</title>
        <authorList>
            <person name="Pombert J.-F."/>
            <person name="Otis C."/>
            <person name="Turmel M."/>
            <person name="Lemieux C."/>
        </authorList>
    </citation>
    <scope>NUCLEOTIDE SEQUENCE [LARGE SCALE GENOMIC DNA]</scope>
    <source>
        <strain evidence="8 9">CCMP1205</strain>
    </source>
</reference>
<feature type="repeat" description="Filamin" evidence="2">
    <location>
        <begin position="3435"/>
        <end position="3455"/>
    </location>
</feature>
<organism evidence="8 9">
    <name type="scientific">Chloropicon primus</name>
    <dbReference type="NCBI Taxonomy" id="1764295"/>
    <lineage>
        <taxon>Eukaryota</taxon>
        <taxon>Viridiplantae</taxon>
        <taxon>Chlorophyta</taxon>
        <taxon>Chloropicophyceae</taxon>
        <taxon>Chloropicales</taxon>
        <taxon>Chloropicaceae</taxon>
        <taxon>Chloropicon</taxon>
    </lineage>
</organism>
<dbReference type="SUPFAM" id="SSF81296">
    <property type="entry name" value="E set domains"/>
    <property type="match status" value="9"/>
</dbReference>
<evidence type="ECO:0000256" key="3">
    <source>
        <dbReference type="SAM" id="MobiDB-lite"/>
    </source>
</evidence>
<feature type="domain" description="Cadherin-like beta-sandwich-like" evidence="7">
    <location>
        <begin position="645"/>
        <end position="728"/>
    </location>
</feature>
<dbReference type="InterPro" id="IPR014756">
    <property type="entry name" value="Ig_E-set"/>
</dbReference>
<keyword evidence="4" id="KW-0812">Transmembrane</keyword>
<evidence type="ECO:0000259" key="6">
    <source>
        <dbReference type="Pfam" id="PF02010"/>
    </source>
</evidence>
<feature type="compositionally biased region" description="Pro residues" evidence="3">
    <location>
        <begin position="6281"/>
        <end position="6306"/>
    </location>
</feature>
<keyword evidence="1" id="KW-0677">Repeat</keyword>
<dbReference type="Proteomes" id="UP000316726">
    <property type="component" value="Chromosome 9"/>
</dbReference>
<dbReference type="Pfam" id="PF00630">
    <property type="entry name" value="Filamin"/>
    <property type="match status" value="2"/>
</dbReference>
<feature type="domain" description="PKD/REJ-like" evidence="6">
    <location>
        <begin position="5534"/>
        <end position="5916"/>
    </location>
</feature>
<dbReference type="Pfam" id="PF02010">
    <property type="entry name" value="REJ"/>
    <property type="match status" value="1"/>
</dbReference>
<evidence type="ECO:0008006" key="10">
    <source>
        <dbReference type="Google" id="ProtNLM"/>
    </source>
</evidence>
<feature type="region of interest" description="Disordered" evidence="3">
    <location>
        <begin position="56"/>
        <end position="77"/>
    </location>
</feature>
<dbReference type="Pfam" id="PF12733">
    <property type="entry name" value="Cadherin-like"/>
    <property type="match status" value="5"/>
</dbReference>
<protein>
    <recommendedName>
        <fullName evidence="10">Cadherin-like beta sandwich domain-containing protein</fullName>
    </recommendedName>
</protein>
<feature type="chain" id="PRO_5022700674" description="Cadherin-like beta sandwich domain-containing protein" evidence="5">
    <location>
        <begin position="36"/>
        <end position="6432"/>
    </location>
</feature>
<dbReference type="PANTHER" id="PTHR38537:SF8">
    <property type="entry name" value="FILAMIN-A"/>
    <property type="match status" value="1"/>
</dbReference>
<feature type="repeat" description="Filamin" evidence="2">
    <location>
        <begin position="4670"/>
        <end position="4778"/>
    </location>
</feature>
<feature type="repeat" description="Filamin" evidence="2">
    <location>
        <begin position="4216"/>
        <end position="4332"/>
    </location>
</feature>
<keyword evidence="9" id="KW-1185">Reference proteome</keyword>
<dbReference type="GO" id="GO:0030036">
    <property type="term" value="P:actin cytoskeleton organization"/>
    <property type="evidence" value="ECO:0007669"/>
    <property type="project" value="InterPro"/>
</dbReference>
<feature type="region of interest" description="Disordered" evidence="3">
    <location>
        <begin position="6370"/>
        <end position="6398"/>
    </location>
</feature>
<dbReference type="SMART" id="SM00557">
    <property type="entry name" value="IG_FLMN"/>
    <property type="match status" value="4"/>
</dbReference>
<proteinExistence type="predicted"/>
<feature type="repeat" description="Filamin" evidence="2">
    <location>
        <begin position="2665"/>
        <end position="2792"/>
    </location>
</feature>
<feature type="compositionally biased region" description="Basic and acidic residues" evidence="3">
    <location>
        <begin position="58"/>
        <end position="69"/>
    </location>
</feature>
<feature type="repeat" description="Filamin" evidence="2">
    <location>
        <begin position="2168"/>
        <end position="2258"/>
    </location>
</feature>
<keyword evidence="4" id="KW-0472">Membrane</keyword>
<feature type="domain" description="Cadherin-like beta-sandwich-like" evidence="7">
    <location>
        <begin position="1118"/>
        <end position="1192"/>
    </location>
</feature>
<evidence type="ECO:0000256" key="1">
    <source>
        <dbReference type="ARBA" id="ARBA00022737"/>
    </source>
</evidence>
<feature type="repeat" description="Filamin" evidence="2">
    <location>
        <begin position="3730"/>
        <end position="3829"/>
    </location>
</feature>
<feature type="domain" description="Cadherin-like beta-sandwich-like" evidence="7">
    <location>
        <begin position="869"/>
        <end position="948"/>
    </location>
</feature>
<dbReference type="PROSITE" id="PS50194">
    <property type="entry name" value="FILAMIN_REPEAT"/>
    <property type="match status" value="12"/>
</dbReference>
<evidence type="ECO:0000256" key="2">
    <source>
        <dbReference type="PROSITE-ProRule" id="PRU00087"/>
    </source>
</evidence>
<feature type="repeat" description="Filamin" evidence="2">
    <location>
        <begin position="2794"/>
        <end position="2897"/>
    </location>
</feature>
<feature type="signal peptide" evidence="5">
    <location>
        <begin position="1"/>
        <end position="35"/>
    </location>
</feature>
<evidence type="ECO:0000313" key="8">
    <source>
        <dbReference type="EMBL" id="QDZ23175.1"/>
    </source>
</evidence>
<evidence type="ECO:0000313" key="9">
    <source>
        <dbReference type="Proteomes" id="UP000316726"/>
    </source>
</evidence>
<gene>
    <name evidence="8" type="ORF">A3770_09p56930</name>
</gene>
<dbReference type="InterPro" id="IPR013783">
    <property type="entry name" value="Ig-like_fold"/>
</dbReference>
<feature type="transmembrane region" description="Helical" evidence="4">
    <location>
        <begin position="6321"/>
        <end position="6342"/>
    </location>
</feature>
<feature type="repeat" description="Filamin" evidence="2">
    <location>
        <begin position="3241"/>
        <end position="3342"/>
    </location>
</feature>
<feature type="repeat" description="Filamin" evidence="2">
    <location>
        <begin position="2275"/>
        <end position="2357"/>
    </location>
</feature>
<dbReference type="InterPro" id="IPR001298">
    <property type="entry name" value="Filamin/ABP280_rpt"/>
</dbReference>
<dbReference type="Gene3D" id="2.60.40.10">
    <property type="entry name" value="Immunoglobulins"/>
    <property type="match status" value="17"/>
</dbReference>